<evidence type="ECO:0000256" key="1">
    <source>
        <dbReference type="ARBA" id="ARBA00001933"/>
    </source>
</evidence>
<dbReference type="EMBL" id="FOLQ01000002">
    <property type="protein sequence ID" value="SFC92859.1"/>
    <property type="molecule type" value="Genomic_DNA"/>
</dbReference>
<name>A0A1I1N5G7_9BACT</name>
<keyword evidence="3 6" id="KW-0808">Transferase</keyword>
<dbReference type="AlphaFoldDB" id="A0A1I1N5G7"/>
<dbReference type="GO" id="GO:0042802">
    <property type="term" value="F:identical protein binding"/>
    <property type="evidence" value="ECO:0007669"/>
    <property type="project" value="TreeGrafter"/>
</dbReference>
<dbReference type="OrthoDB" id="9807885at2"/>
<evidence type="ECO:0000256" key="5">
    <source>
        <dbReference type="RuleBase" id="RU003560"/>
    </source>
</evidence>
<dbReference type="STRING" id="662367.SAMN05216167_102850"/>
<protein>
    <submittedName>
        <fullName evidence="6">Acetylornithine/succinyldiaminopimelate/putrescine aminotransferase</fullName>
    </submittedName>
</protein>
<proteinExistence type="inferred from homology"/>
<dbReference type="Gene3D" id="3.90.1150.10">
    <property type="entry name" value="Aspartate Aminotransferase, domain 1"/>
    <property type="match status" value="1"/>
</dbReference>
<dbReference type="PROSITE" id="PS00600">
    <property type="entry name" value="AA_TRANSFER_CLASS_3"/>
    <property type="match status" value="1"/>
</dbReference>
<dbReference type="FunFam" id="3.40.640.10:FF:000004">
    <property type="entry name" value="Acetylornithine aminotransferase"/>
    <property type="match status" value="1"/>
</dbReference>
<evidence type="ECO:0000313" key="7">
    <source>
        <dbReference type="Proteomes" id="UP000198598"/>
    </source>
</evidence>
<evidence type="ECO:0000256" key="2">
    <source>
        <dbReference type="ARBA" id="ARBA00022576"/>
    </source>
</evidence>
<dbReference type="GO" id="GO:0030170">
    <property type="term" value="F:pyridoxal phosphate binding"/>
    <property type="evidence" value="ECO:0007669"/>
    <property type="project" value="InterPro"/>
</dbReference>
<dbReference type="InterPro" id="IPR049704">
    <property type="entry name" value="Aminotrans_3_PPA_site"/>
</dbReference>
<dbReference type="SUPFAM" id="SSF53383">
    <property type="entry name" value="PLP-dependent transferases"/>
    <property type="match status" value="1"/>
</dbReference>
<keyword evidence="7" id="KW-1185">Reference proteome</keyword>
<dbReference type="InterPro" id="IPR015424">
    <property type="entry name" value="PyrdxlP-dep_Trfase"/>
</dbReference>
<evidence type="ECO:0000256" key="4">
    <source>
        <dbReference type="ARBA" id="ARBA00022898"/>
    </source>
</evidence>
<dbReference type="CDD" id="cd00610">
    <property type="entry name" value="OAT_like"/>
    <property type="match status" value="1"/>
</dbReference>
<dbReference type="Pfam" id="PF00202">
    <property type="entry name" value="Aminotran_3"/>
    <property type="match status" value="1"/>
</dbReference>
<gene>
    <name evidence="6" type="ORF">SAMN05216167_102850</name>
</gene>
<keyword evidence="4 5" id="KW-0663">Pyridoxal phosphate</keyword>
<keyword evidence="2 6" id="KW-0032">Aminotransferase</keyword>
<sequence>MQTVTHRQLFYQHIAQTSDFPLGLEIDRAEGVYIFEAATESGERKRYMDLISGIGVSNVGHRHPRVLEAIQNQLDKYLHLMVYGEYIQTPQTQLAHALAQTLPDNLDNVYFTNSGTEAVEGAMKLAKRYTGRTEIISCFNAYHGSTQGALSLSGDEHFKRNYRPLLPDIRHIRHGHTVDIEQVSNRTAAVVIEVIAGEAGVRVPDATYLQALRTRCTEVGALLIFDEIQTGFGRTGTFWAFEGFGVIPDILLCAKGMGGGMPIGAFISSTEIMSVFKNNPILGHITTFGGHPVSCASSLATLQVIQEQKLFESAEAKGQLFKQLLTHPVIKEVRGKGLMLAVEFESFGVLKPIIDRAILYGIITDWFLFCDNSMRIAPPLIITETEIREACAVILDAIDA</sequence>
<dbReference type="Proteomes" id="UP000198598">
    <property type="component" value="Unassembled WGS sequence"/>
</dbReference>
<dbReference type="InterPro" id="IPR005814">
    <property type="entry name" value="Aminotrans_3"/>
</dbReference>
<accession>A0A1I1N5G7</accession>
<comment type="similarity">
    <text evidence="5">Belongs to the class-III pyridoxal-phosphate-dependent aminotransferase family.</text>
</comment>
<reference evidence="6 7" key="1">
    <citation type="submission" date="2016-10" db="EMBL/GenBank/DDBJ databases">
        <authorList>
            <person name="de Groot N.N."/>
        </authorList>
    </citation>
    <scope>NUCLEOTIDE SEQUENCE [LARGE SCALE GENOMIC DNA]</scope>
    <source>
        <strain evidence="6 7">DSM 26130</strain>
    </source>
</reference>
<comment type="cofactor">
    <cofactor evidence="1">
        <name>pyridoxal 5'-phosphate</name>
        <dbReference type="ChEBI" id="CHEBI:597326"/>
    </cofactor>
</comment>
<dbReference type="Gene3D" id="3.40.640.10">
    <property type="entry name" value="Type I PLP-dependent aspartate aminotransferase-like (Major domain)"/>
    <property type="match status" value="1"/>
</dbReference>
<dbReference type="PANTHER" id="PTHR11986:SF79">
    <property type="entry name" value="ACETYLORNITHINE AMINOTRANSFERASE, MITOCHONDRIAL"/>
    <property type="match status" value="1"/>
</dbReference>
<dbReference type="PANTHER" id="PTHR11986">
    <property type="entry name" value="AMINOTRANSFERASE CLASS III"/>
    <property type="match status" value="1"/>
</dbReference>
<dbReference type="PIRSF" id="PIRSF000521">
    <property type="entry name" value="Transaminase_4ab_Lys_Orn"/>
    <property type="match status" value="1"/>
</dbReference>
<dbReference type="RefSeq" id="WP_093825097.1">
    <property type="nucleotide sequence ID" value="NZ_FOLQ01000002.1"/>
</dbReference>
<evidence type="ECO:0000313" key="6">
    <source>
        <dbReference type="EMBL" id="SFC92859.1"/>
    </source>
</evidence>
<dbReference type="InterPro" id="IPR015422">
    <property type="entry name" value="PyrdxlP-dep_Trfase_small"/>
</dbReference>
<dbReference type="InterPro" id="IPR015421">
    <property type="entry name" value="PyrdxlP-dep_Trfase_major"/>
</dbReference>
<organism evidence="6 7">
    <name type="scientific">Spirosoma endophyticum</name>
    <dbReference type="NCBI Taxonomy" id="662367"/>
    <lineage>
        <taxon>Bacteria</taxon>
        <taxon>Pseudomonadati</taxon>
        <taxon>Bacteroidota</taxon>
        <taxon>Cytophagia</taxon>
        <taxon>Cytophagales</taxon>
        <taxon>Cytophagaceae</taxon>
        <taxon>Spirosoma</taxon>
    </lineage>
</organism>
<dbReference type="GO" id="GO:0008483">
    <property type="term" value="F:transaminase activity"/>
    <property type="evidence" value="ECO:0007669"/>
    <property type="project" value="UniProtKB-KW"/>
</dbReference>
<evidence type="ECO:0000256" key="3">
    <source>
        <dbReference type="ARBA" id="ARBA00022679"/>
    </source>
</evidence>
<dbReference type="InterPro" id="IPR050103">
    <property type="entry name" value="Class-III_PLP-dep_AT"/>
</dbReference>